<keyword evidence="1" id="KW-1133">Transmembrane helix</keyword>
<feature type="transmembrane region" description="Helical" evidence="1">
    <location>
        <begin position="299"/>
        <end position="320"/>
    </location>
</feature>
<dbReference type="PANTHER" id="PTHR38815:SF1">
    <property type="entry name" value="DUF373 FAMILY PROTEIN"/>
    <property type="match status" value="1"/>
</dbReference>
<reference evidence="3" key="1">
    <citation type="submission" date="2014-12" db="EMBL/GenBank/DDBJ databases">
        <authorList>
            <person name="Huang H.-H."/>
            <person name="Chen S.-C."/>
            <person name="Lai M.-C."/>
        </authorList>
    </citation>
    <scope>NUCLEOTIDE SEQUENCE</scope>
    <source>
        <strain evidence="3">K1F9705b</strain>
    </source>
</reference>
<dbReference type="EMBL" id="JWHL01000001">
    <property type="protein sequence ID" value="MBR1368093.1"/>
    <property type="molecule type" value="Genomic_DNA"/>
</dbReference>
<dbReference type="Pfam" id="PF04123">
    <property type="entry name" value="DUF373"/>
    <property type="match status" value="1"/>
</dbReference>
<dbReference type="RefSeq" id="WP_211529689.1">
    <property type="nucleotide sequence ID" value="NZ_JWHL01000001.1"/>
</dbReference>
<keyword evidence="1" id="KW-0812">Transmembrane</keyword>
<evidence type="ECO:0000313" key="3">
    <source>
        <dbReference type="EMBL" id="MBR1368093.1"/>
    </source>
</evidence>
<comment type="caution">
    <text evidence="3">The sequence shown here is derived from an EMBL/GenBank/DDBJ whole genome shotgun (WGS) entry which is preliminary data.</text>
</comment>
<accession>A0A8J7W5T8</accession>
<gene>
    <name evidence="3" type="ORF">RJ53_00720</name>
</gene>
<keyword evidence="4" id="KW-1185">Reference proteome</keyword>
<dbReference type="InterPro" id="IPR007110">
    <property type="entry name" value="Ig-like_dom"/>
</dbReference>
<dbReference type="OrthoDB" id="31282at2157"/>
<evidence type="ECO:0000259" key="2">
    <source>
        <dbReference type="PROSITE" id="PS50835"/>
    </source>
</evidence>
<evidence type="ECO:0000313" key="4">
    <source>
        <dbReference type="Proteomes" id="UP000730161"/>
    </source>
</evidence>
<protein>
    <recommendedName>
        <fullName evidence="2">Ig-like domain-containing protein</fullName>
    </recommendedName>
</protein>
<sequence length="374" mass="40686">METRKTLVLAIDRDDDIGYKAQIASPIVGREAALQAATRLGLVDPEDSDVNAIFSAVKTYDDLLERGEDVVIAIIGGDHMNMLEGDRRIGDAITQIVRQTGVNACILVSDGAEDDYVLPIIQSRIPVESVRRVIVTQMPNLEGTYYILKKFLDDPKISRVVLVPIGLAMLLYSAAYLVGRPDMATFIVVGAVGTYLLFKGFGIDEFFGYLISSLQQSFQKGSFSFVAYISAALISIVGIIMGLTSLLVYYPLSEEAGLLLFIAAFIFGSVWWFVGAGLVAMGGKIIDCILNDRENLGRVVILPFFIGAIGTIIYGASSYLLSISNVPDFPIAADAGVRSIIAFTVIGLICALLGLYIQSATIRWVKDGRRSRKW</sequence>
<evidence type="ECO:0000256" key="1">
    <source>
        <dbReference type="SAM" id="Phobius"/>
    </source>
</evidence>
<dbReference type="PANTHER" id="PTHR38815">
    <property type="entry name" value="HYPOTHETICAL MEMBRANE PROTEIN, CONSERVED, DUF373 FAMILY"/>
    <property type="match status" value="1"/>
</dbReference>
<feature type="transmembrane region" description="Helical" evidence="1">
    <location>
        <begin position="340"/>
        <end position="365"/>
    </location>
</feature>
<dbReference type="InterPro" id="IPR007254">
    <property type="entry name" value="DUF373"/>
</dbReference>
<feature type="domain" description="Ig-like" evidence="2">
    <location>
        <begin position="327"/>
        <end position="374"/>
    </location>
</feature>
<feature type="transmembrane region" description="Helical" evidence="1">
    <location>
        <begin position="223"/>
        <end position="250"/>
    </location>
</feature>
<name>A0A8J7W5T8_9EURY</name>
<dbReference type="Proteomes" id="UP000730161">
    <property type="component" value="Unassembled WGS sequence"/>
</dbReference>
<dbReference type="AlphaFoldDB" id="A0A8J7W5T8"/>
<feature type="transmembrane region" description="Helical" evidence="1">
    <location>
        <begin position="183"/>
        <end position="202"/>
    </location>
</feature>
<dbReference type="PROSITE" id="PS50835">
    <property type="entry name" value="IG_LIKE"/>
    <property type="match status" value="1"/>
</dbReference>
<feature type="transmembrane region" description="Helical" evidence="1">
    <location>
        <begin position="256"/>
        <end position="279"/>
    </location>
</feature>
<organism evidence="3 4">
    <name type="scientific">Methanocalculus chunghsingensis</name>
    <dbReference type="NCBI Taxonomy" id="156457"/>
    <lineage>
        <taxon>Archaea</taxon>
        <taxon>Methanobacteriati</taxon>
        <taxon>Methanobacteriota</taxon>
        <taxon>Stenosarchaea group</taxon>
        <taxon>Methanomicrobia</taxon>
        <taxon>Methanomicrobiales</taxon>
        <taxon>Methanocalculaceae</taxon>
        <taxon>Methanocalculus</taxon>
    </lineage>
</organism>
<keyword evidence="1" id="KW-0472">Membrane</keyword>
<feature type="transmembrane region" description="Helical" evidence="1">
    <location>
        <begin position="157"/>
        <end position="177"/>
    </location>
</feature>
<proteinExistence type="predicted"/>